<feature type="non-terminal residue" evidence="2">
    <location>
        <position position="100"/>
    </location>
</feature>
<keyword evidence="3" id="KW-1185">Reference proteome</keyword>
<name>A0AA38FD67_TAXCH</name>
<dbReference type="OMA" id="GNMRINE"/>
<evidence type="ECO:0000256" key="1">
    <source>
        <dbReference type="SAM" id="MobiDB-lite"/>
    </source>
</evidence>
<accession>A0AA38FD67</accession>
<protein>
    <submittedName>
        <fullName evidence="2">Uncharacterized protein</fullName>
    </submittedName>
</protein>
<sequence length="100" mass="11337">MEEEQEVQGSKHVCKICNRRFSYGRALGGNMRINEDDGVRRRRICATESNNGLEEQEVEASCGGDHPEAKNNNPMYDLRPNRRRTCRYADLDNSFGGAVS</sequence>
<feature type="region of interest" description="Disordered" evidence="1">
    <location>
        <begin position="56"/>
        <end position="78"/>
    </location>
</feature>
<evidence type="ECO:0000313" key="3">
    <source>
        <dbReference type="Proteomes" id="UP000824469"/>
    </source>
</evidence>
<proteinExistence type="predicted"/>
<organism evidence="2 3">
    <name type="scientific">Taxus chinensis</name>
    <name type="common">Chinese yew</name>
    <name type="synonym">Taxus wallichiana var. chinensis</name>
    <dbReference type="NCBI Taxonomy" id="29808"/>
    <lineage>
        <taxon>Eukaryota</taxon>
        <taxon>Viridiplantae</taxon>
        <taxon>Streptophyta</taxon>
        <taxon>Embryophyta</taxon>
        <taxon>Tracheophyta</taxon>
        <taxon>Spermatophyta</taxon>
        <taxon>Pinopsida</taxon>
        <taxon>Pinidae</taxon>
        <taxon>Conifers II</taxon>
        <taxon>Cupressales</taxon>
        <taxon>Taxaceae</taxon>
        <taxon>Taxus</taxon>
    </lineage>
</organism>
<dbReference type="PANTHER" id="PTHR46869">
    <property type="entry name" value="C2H2-LIKE ZINC FINGER PROTEIN"/>
    <property type="match status" value="1"/>
</dbReference>
<dbReference type="AlphaFoldDB" id="A0AA38FD67"/>
<comment type="caution">
    <text evidence="2">The sequence shown here is derived from an EMBL/GenBank/DDBJ whole genome shotgun (WGS) entry which is preliminary data.</text>
</comment>
<evidence type="ECO:0000313" key="2">
    <source>
        <dbReference type="EMBL" id="KAH9297402.1"/>
    </source>
</evidence>
<gene>
    <name evidence="2" type="ORF">KI387_029084</name>
</gene>
<dbReference type="Proteomes" id="UP000824469">
    <property type="component" value="Unassembled WGS sequence"/>
</dbReference>
<dbReference type="PANTHER" id="PTHR46869:SF6">
    <property type="entry name" value="C2H2-TYPE DOMAIN-CONTAINING PROTEIN"/>
    <property type="match status" value="1"/>
</dbReference>
<dbReference type="EMBL" id="JAHRHJ020000010">
    <property type="protein sequence ID" value="KAH9297402.1"/>
    <property type="molecule type" value="Genomic_DNA"/>
</dbReference>
<reference evidence="2 3" key="1">
    <citation type="journal article" date="2021" name="Nat. Plants">
        <title>The Taxus genome provides insights into paclitaxel biosynthesis.</title>
        <authorList>
            <person name="Xiong X."/>
            <person name="Gou J."/>
            <person name="Liao Q."/>
            <person name="Li Y."/>
            <person name="Zhou Q."/>
            <person name="Bi G."/>
            <person name="Li C."/>
            <person name="Du R."/>
            <person name="Wang X."/>
            <person name="Sun T."/>
            <person name="Guo L."/>
            <person name="Liang H."/>
            <person name="Lu P."/>
            <person name="Wu Y."/>
            <person name="Zhang Z."/>
            <person name="Ro D.K."/>
            <person name="Shang Y."/>
            <person name="Huang S."/>
            <person name="Yan J."/>
        </authorList>
    </citation>
    <scope>NUCLEOTIDE SEQUENCE [LARGE SCALE GENOMIC DNA]</scope>
    <source>
        <strain evidence="2">Ta-2019</strain>
    </source>
</reference>